<dbReference type="SUPFAM" id="SSF52172">
    <property type="entry name" value="CheY-like"/>
    <property type="match status" value="1"/>
</dbReference>
<evidence type="ECO:0000313" key="10">
    <source>
        <dbReference type="EMBL" id="STO31734.1"/>
    </source>
</evidence>
<sequence length="218" mass="25157">MRKILIVDDEEQIRNILRMYLVKEGYEVSEAEDGEKGLKLFYEKPFDLVILDVMLPKKDGWSILREIKKYTEIPVIMLTARDDSEDEVFGFEMGADDYITKPFNNKILLARVKSLLKKVGSIADSITEIGDLIINDTSHSIRNMNGEIELAPKEYELLIYLVKNNKIALSREKLLNEVWGYDFLGDDRTVDTHIKNLRKKIGKDAIKTIRGIGYKLDL</sequence>
<keyword evidence="2" id="KW-0902">Two-component regulatory system</keyword>
<dbReference type="PROSITE" id="PS50110">
    <property type="entry name" value="RESPONSE_REGULATORY"/>
    <property type="match status" value="1"/>
</dbReference>
<name>A0A377GYS0_9FUSO</name>
<keyword evidence="3" id="KW-0805">Transcription regulation</keyword>
<keyword evidence="5" id="KW-0804">Transcription</keyword>
<evidence type="ECO:0000313" key="11">
    <source>
        <dbReference type="Proteomes" id="UP000255328"/>
    </source>
</evidence>
<feature type="modified residue" description="4-aspartylphosphate" evidence="6">
    <location>
        <position position="52"/>
    </location>
</feature>
<dbReference type="SMART" id="SM00862">
    <property type="entry name" value="Trans_reg_C"/>
    <property type="match status" value="1"/>
</dbReference>
<dbReference type="GO" id="GO:0032993">
    <property type="term" value="C:protein-DNA complex"/>
    <property type="evidence" value="ECO:0007669"/>
    <property type="project" value="TreeGrafter"/>
</dbReference>
<dbReference type="Gene3D" id="1.10.10.10">
    <property type="entry name" value="Winged helix-like DNA-binding domain superfamily/Winged helix DNA-binding domain"/>
    <property type="match status" value="1"/>
</dbReference>
<dbReference type="EMBL" id="UGGU01000003">
    <property type="protein sequence ID" value="STO31734.1"/>
    <property type="molecule type" value="Genomic_DNA"/>
</dbReference>
<dbReference type="Gene3D" id="6.10.250.690">
    <property type="match status" value="1"/>
</dbReference>
<evidence type="ECO:0000256" key="7">
    <source>
        <dbReference type="PROSITE-ProRule" id="PRU01091"/>
    </source>
</evidence>
<dbReference type="SMART" id="SM00448">
    <property type="entry name" value="REC"/>
    <property type="match status" value="1"/>
</dbReference>
<evidence type="ECO:0000256" key="1">
    <source>
        <dbReference type="ARBA" id="ARBA00022553"/>
    </source>
</evidence>
<evidence type="ECO:0000256" key="3">
    <source>
        <dbReference type="ARBA" id="ARBA00023015"/>
    </source>
</evidence>
<protein>
    <submittedName>
        <fullName evidence="10">Staphylococcal respiratory response protein A</fullName>
    </submittedName>
</protein>
<evidence type="ECO:0000256" key="4">
    <source>
        <dbReference type="ARBA" id="ARBA00023125"/>
    </source>
</evidence>
<dbReference type="InterPro" id="IPR036388">
    <property type="entry name" value="WH-like_DNA-bd_sf"/>
</dbReference>
<dbReference type="InterPro" id="IPR001789">
    <property type="entry name" value="Sig_transdc_resp-reg_receiver"/>
</dbReference>
<feature type="domain" description="OmpR/PhoB-type" evidence="9">
    <location>
        <begin position="124"/>
        <end position="218"/>
    </location>
</feature>
<dbReference type="Gene3D" id="3.40.50.2300">
    <property type="match status" value="1"/>
</dbReference>
<keyword evidence="1 6" id="KW-0597">Phosphoprotein</keyword>
<keyword evidence="4 7" id="KW-0238">DNA-binding</keyword>
<dbReference type="PROSITE" id="PS51755">
    <property type="entry name" value="OMPR_PHOB"/>
    <property type="match status" value="1"/>
</dbReference>
<dbReference type="Proteomes" id="UP000255328">
    <property type="component" value="Unassembled WGS sequence"/>
</dbReference>
<dbReference type="GO" id="GO:0000156">
    <property type="term" value="F:phosphorelay response regulator activity"/>
    <property type="evidence" value="ECO:0007669"/>
    <property type="project" value="TreeGrafter"/>
</dbReference>
<dbReference type="GO" id="GO:0005829">
    <property type="term" value="C:cytosol"/>
    <property type="evidence" value="ECO:0007669"/>
    <property type="project" value="TreeGrafter"/>
</dbReference>
<dbReference type="AlphaFoldDB" id="A0A377GYS0"/>
<evidence type="ECO:0000256" key="5">
    <source>
        <dbReference type="ARBA" id="ARBA00023163"/>
    </source>
</evidence>
<dbReference type="CDD" id="cd17574">
    <property type="entry name" value="REC_OmpR"/>
    <property type="match status" value="1"/>
</dbReference>
<dbReference type="GO" id="GO:0000976">
    <property type="term" value="F:transcription cis-regulatory region binding"/>
    <property type="evidence" value="ECO:0007669"/>
    <property type="project" value="TreeGrafter"/>
</dbReference>
<dbReference type="PANTHER" id="PTHR48111:SF73">
    <property type="entry name" value="ALKALINE PHOSPHATASE SYNTHESIS TRANSCRIPTIONAL REGULATORY PROTEIN PHOP"/>
    <property type="match status" value="1"/>
</dbReference>
<dbReference type="FunFam" id="3.40.50.2300:FF:000001">
    <property type="entry name" value="DNA-binding response regulator PhoB"/>
    <property type="match status" value="1"/>
</dbReference>
<dbReference type="GO" id="GO:0006355">
    <property type="term" value="P:regulation of DNA-templated transcription"/>
    <property type="evidence" value="ECO:0007669"/>
    <property type="project" value="InterPro"/>
</dbReference>
<feature type="DNA-binding region" description="OmpR/PhoB-type" evidence="7">
    <location>
        <begin position="124"/>
        <end position="218"/>
    </location>
</feature>
<gene>
    <name evidence="10" type="primary">srrA_2</name>
    <name evidence="10" type="ORF">NCTC10723_01192</name>
</gene>
<dbReference type="Pfam" id="PF00486">
    <property type="entry name" value="Trans_reg_C"/>
    <property type="match status" value="1"/>
</dbReference>
<dbReference type="CDD" id="cd00383">
    <property type="entry name" value="trans_reg_C"/>
    <property type="match status" value="1"/>
</dbReference>
<accession>A0A377GYS0</accession>
<evidence type="ECO:0000256" key="2">
    <source>
        <dbReference type="ARBA" id="ARBA00023012"/>
    </source>
</evidence>
<dbReference type="OrthoDB" id="86474at2"/>
<dbReference type="InterPro" id="IPR011006">
    <property type="entry name" value="CheY-like_superfamily"/>
</dbReference>
<keyword evidence="11" id="KW-1185">Reference proteome</keyword>
<organism evidence="10 11">
    <name type="scientific">Fusobacterium necrogenes</name>
    <dbReference type="NCBI Taxonomy" id="858"/>
    <lineage>
        <taxon>Bacteria</taxon>
        <taxon>Fusobacteriati</taxon>
        <taxon>Fusobacteriota</taxon>
        <taxon>Fusobacteriia</taxon>
        <taxon>Fusobacteriales</taxon>
        <taxon>Fusobacteriaceae</taxon>
        <taxon>Fusobacterium</taxon>
    </lineage>
</organism>
<dbReference type="InterPro" id="IPR001867">
    <property type="entry name" value="OmpR/PhoB-type_DNA-bd"/>
</dbReference>
<dbReference type="FunFam" id="1.10.10.10:FF:000018">
    <property type="entry name" value="DNA-binding response regulator ResD"/>
    <property type="match status" value="1"/>
</dbReference>
<reference evidence="10 11" key="1">
    <citation type="submission" date="2018-06" db="EMBL/GenBank/DDBJ databases">
        <authorList>
            <consortium name="Pathogen Informatics"/>
            <person name="Doyle S."/>
        </authorList>
    </citation>
    <scope>NUCLEOTIDE SEQUENCE [LARGE SCALE GENOMIC DNA]</scope>
    <source>
        <strain evidence="10 11">NCTC10723</strain>
    </source>
</reference>
<proteinExistence type="predicted"/>
<dbReference type="RefSeq" id="WP_115270309.1">
    <property type="nucleotide sequence ID" value="NZ_CASFEE010000031.1"/>
</dbReference>
<dbReference type="PANTHER" id="PTHR48111">
    <property type="entry name" value="REGULATOR OF RPOS"/>
    <property type="match status" value="1"/>
</dbReference>
<evidence type="ECO:0000259" key="9">
    <source>
        <dbReference type="PROSITE" id="PS51755"/>
    </source>
</evidence>
<evidence type="ECO:0000256" key="6">
    <source>
        <dbReference type="PROSITE-ProRule" id="PRU00169"/>
    </source>
</evidence>
<feature type="domain" description="Response regulatory" evidence="8">
    <location>
        <begin position="3"/>
        <end position="116"/>
    </location>
</feature>
<dbReference type="Pfam" id="PF00072">
    <property type="entry name" value="Response_reg"/>
    <property type="match status" value="1"/>
</dbReference>
<dbReference type="InterPro" id="IPR039420">
    <property type="entry name" value="WalR-like"/>
</dbReference>
<evidence type="ECO:0000259" key="8">
    <source>
        <dbReference type="PROSITE" id="PS50110"/>
    </source>
</evidence>